<sequence length="124" mass="13579">MVLLGLKWVLVHVMWPCGWGKLLMQTLKKQKKKNCAASCASLAGADRSFKSTLELTREYPSSQSWWMSVSDQDSHVFGARRSYITGVFFYSGGEGGDVPGAHRVTRSLPSGLVHSKKRACAGTA</sequence>
<dbReference type="AlphaFoldDB" id="A0A8J5VR64"/>
<protein>
    <recommendedName>
        <fullName evidence="4">Secreted protein</fullName>
    </recommendedName>
</protein>
<keyword evidence="1" id="KW-0732">Signal</keyword>
<accession>A0A8J5VR64</accession>
<reference evidence="2" key="2">
    <citation type="submission" date="2021-02" db="EMBL/GenBank/DDBJ databases">
        <authorList>
            <person name="Kimball J.A."/>
            <person name="Haas M.W."/>
            <person name="Macchietto M."/>
            <person name="Kono T."/>
            <person name="Duquette J."/>
            <person name="Shao M."/>
        </authorList>
    </citation>
    <scope>NUCLEOTIDE SEQUENCE</scope>
    <source>
        <tissue evidence="2">Fresh leaf tissue</tissue>
    </source>
</reference>
<organism evidence="2 3">
    <name type="scientific">Zizania palustris</name>
    <name type="common">Northern wild rice</name>
    <dbReference type="NCBI Taxonomy" id="103762"/>
    <lineage>
        <taxon>Eukaryota</taxon>
        <taxon>Viridiplantae</taxon>
        <taxon>Streptophyta</taxon>
        <taxon>Embryophyta</taxon>
        <taxon>Tracheophyta</taxon>
        <taxon>Spermatophyta</taxon>
        <taxon>Magnoliopsida</taxon>
        <taxon>Liliopsida</taxon>
        <taxon>Poales</taxon>
        <taxon>Poaceae</taxon>
        <taxon>BOP clade</taxon>
        <taxon>Oryzoideae</taxon>
        <taxon>Oryzeae</taxon>
        <taxon>Zizaniinae</taxon>
        <taxon>Zizania</taxon>
    </lineage>
</organism>
<proteinExistence type="predicted"/>
<feature type="chain" id="PRO_5035171626" description="Secreted protein" evidence="1">
    <location>
        <begin position="21"/>
        <end position="124"/>
    </location>
</feature>
<evidence type="ECO:0008006" key="4">
    <source>
        <dbReference type="Google" id="ProtNLM"/>
    </source>
</evidence>
<gene>
    <name evidence="2" type="ORF">GUJ93_ZPchr0007g6087</name>
</gene>
<evidence type="ECO:0000313" key="2">
    <source>
        <dbReference type="EMBL" id="KAG8081302.1"/>
    </source>
</evidence>
<dbReference type="Proteomes" id="UP000729402">
    <property type="component" value="Unassembled WGS sequence"/>
</dbReference>
<feature type="signal peptide" evidence="1">
    <location>
        <begin position="1"/>
        <end position="20"/>
    </location>
</feature>
<reference evidence="2" key="1">
    <citation type="journal article" date="2021" name="bioRxiv">
        <title>Whole Genome Assembly and Annotation of Northern Wild Rice, Zizania palustris L., Supports a Whole Genome Duplication in the Zizania Genus.</title>
        <authorList>
            <person name="Haas M."/>
            <person name="Kono T."/>
            <person name="Macchietto M."/>
            <person name="Millas R."/>
            <person name="McGilp L."/>
            <person name="Shao M."/>
            <person name="Duquette J."/>
            <person name="Hirsch C.N."/>
            <person name="Kimball J."/>
        </authorList>
    </citation>
    <scope>NUCLEOTIDE SEQUENCE</scope>
    <source>
        <tissue evidence="2">Fresh leaf tissue</tissue>
    </source>
</reference>
<name>A0A8J5VR64_ZIZPA</name>
<evidence type="ECO:0000256" key="1">
    <source>
        <dbReference type="SAM" id="SignalP"/>
    </source>
</evidence>
<keyword evidence="3" id="KW-1185">Reference proteome</keyword>
<comment type="caution">
    <text evidence="2">The sequence shown here is derived from an EMBL/GenBank/DDBJ whole genome shotgun (WGS) entry which is preliminary data.</text>
</comment>
<dbReference type="EMBL" id="JAAALK010000282">
    <property type="protein sequence ID" value="KAG8081302.1"/>
    <property type="molecule type" value="Genomic_DNA"/>
</dbReference>
<evidence type="ECO:0000313" key="3">
    <source>
        <dbReference type="Proteomes" id="UP000729402"/>
    </source>
</evidence>